<dbReference type="Pfam" id="PF00665">
    <property type="entry name" value="rve"/>
    <property type="match status" value="1"/>
</dbReference>
<dbReference type="CDD" id="cd01647">
    <property type="entry name" value="RT_LTR"/>
    <property type="match status" value="1"/>
</dbReference>
<dbReference type="EMBL" id="CAJHNJ030000006">
    <property type="protein sequence ID" value="CAG9101536.1"/>
    <property type="molecule type" value="Genomic_DNA"/>
</dbReference>
<dbReference type="GO" id="GO:0003723">
    <property type="term" value="F:RNA binding"/>
    <property type="evidence" value="ECO:0007669"/>
    <property type="project" value="UniProtKB-KW"/>
</dbReference>
<evidence type="ECO:0000256" key="1">
    <source>
        <dbReference type="ARBA" id="ARBA00012493"/>
    </source>
</evidence>
<dbReference type="InterPro" id="IPR000477">
    <property type="entry name" value="RT_dom"/>
</dbReference>
<dbReference type="Pfam" id="PF23055">
    <property type="entry name" value="DUF7041"/>
    <property type="match status" value="1"/>
</dbReference>
<dbReference type="InterPro" id="IPR001995">
    <property type="entry name" value="Peptidase_A2_cat"/>
</dbReference>
<dbReference type="InterPro" id="IPR034132">
    <property type="entry name" value="RP_Saci-like"/>
</dbReference>
<feature type="domain" description="Integrase catalytic" evidence="16">
    <location>
        <begin position="957"/>
        <end position="1128"/>
    </location>
</feature>
<evidence type="ECO:0000259" key="15">
    <source>
        <dbReference type="PROSITE" id="PS50878"/>
    </source>
</evidence>
<evidence type="ECO:0000259" key="16">
    <source>
        <dbReference type="PROSITE" id="PS50994"/>
    </source>
</evidence>
<dbReference type="Gene3D" id="2.40.70.10">
    <property type="entry name" value="Acid Proteases"/>
    <property type="match status" value="1"/>
</dbReference>
<dbReference type="GO" id="GO:0006508">
    <property type="term" value="P:proteolysis"/>
    <property type="evidence" value="ECO:0007669"/>
    <property type="project" value="UniProtKB-KW"/>
</dbReference>
<dbReference type="FunFam" id="2.40.70.10:FF:000130">
    <property type="entry name" value="Retrovirus-related Pol polyprotein from transposon opus-like Protein"/>
    <property type="match status" value="1"/>
</dbReference>
<feature type="region of interest" description="Disordered" evidence="13">
    <location>
        <begin position="1246"/>
        <end position="1268"/>
    </location>
</feature>
<protein>
    <recommendedName>
        <fullName evidence="1">RNA-directed DNA polymerase</fullName>
        <ecNumber evidence="1">2.7.7.49</ecNumber>
    </recommendedName>
</protein>
<dbReference type="InterPro" id="IPR043128">
    <property type="entry name" value="Rev_trsase/Diguanyl_cyclase"/>
</dbReference>
<proteinExistence type="predicted"/>
<dbReference type="InterPro" id="IPR036397">
    <property type="entry name" value="RNaseH_sf"/>
</dbReference>
<feature type="domain" description="Reverse transcriptase" evidence="15">
    <location>
        <begin position="437"/>
        <end position="614"/>
    </location>
</feature>
<dbReference type="GO" id="GO:0003964">
    <property type="term" value="F:RNA-directed DNA polymerase activity"/>
    <property type="evidence" value="ECO:0007669"/>
    <property type="project" value="UniProtKB-KW"/>
</dbReference>
<gene>
    <name evidence="17" type="ORF">PLXY2_LOCUS2455</name>
</gene>
<dbReference type="InterPro" id="IPR041588">
    <property type="entry name" value="Integrase_H2C2"/>
</dbReference>
<dbReference type="SUPFAM" id="SSF56672">
    <property type="entry name" value="DNA/RNA polymerases"/>
    <property type="match status" value="1"/>
</dbReference>
<dbReference type="FunFam" id="3.10.20.370:FF:000001">
    <property type="entry name" value="Retrovirus-related Pol polyprotein from transposon 17.6-like protein"/>
    <property type="match status" value="1"/>
</dbReference>
<dbReference type="Gene3D" id="3.10.10.10">
    <property type="entry name" value="HIV Type 1 Reverse Transcriptase, subunit A, domain 1"/>
    <property type="match status" value="1"/>
</dbReference>
<dbReference type="InterPro" id="IPR001584">
    <property type="entry name" value="Integrase_cat-core"/>
</dbReference>
<keyword evidence="8" id="KW-0460">Magnesium</keyword>
<dbReference type="Gene3D" id="3.30.420.10">
    <property type="entry name" value="Ribonuclease H-like superfamily/Ribonuclease H"/>
    <property type="match status" value="1"/>
</dbReference>
<reference evidence="17" key="1">
    <citation type="submission" date="2020-11" db="EMBL/GenBank/DDBJ databases">
        <authorList>
            <person name="Whiteford S."/>
        </authorList>
    </citation>
    <scope>NUCLEOTIDE SEQUENCE</scope>
</reference>
<dbReference type="Gene3D" id="1.10.340.70">
    <property type="match status" value="1"/>
</dbReference>
<keyword evidence="11" id="KW-0695">RNA-directed DNA polymerase</keyword>
<feature type="domain" description="Peptidase A2" evidence="14">
    <location>
        <begin position="273"/>
        <end position="286"/>
    </location>
</feature>
<evidence type="ECO:0000256" key="13">
    <source>
        <dbReference type="SAM" id="MobiDB-lite"/>
    </source>
</evidence>
<dbReference type="Gene3D" id="3.10.20.370">
    <property type="match status" value="1"/>
</dbReference>
<evidence type="ECO:0000256" key="9">
    <source>
        <dbReference type="ARBA" id="ARBA00022884"/>
    </source>
</evidence>
<dbReference type="InterPro" id="IPR021109">
    <property type="entry name" value="Peptidase_aspartic_dom_sf"/>
</dbReference>
<dbReference type="EC" id="2.7.7.49" evidence="1"/>
<evidence type="ECO:0000256" key="11">
    <source>
        <dbReference type="ARBA" id="ARBA00022918"/>
    </source>
</evidence>
<dbReference type="PROSITE" id="PS00141">
    <property type="entry name" value="ASP_PROTEASE"/>
    <property type="match status" value="1"/>
</dbReference>
<feature type="region of interest" description="Disordered" evidence="13">
    <location>
        <begin position="1"/>
        <end position="22"/>
    </location>
</feature>
<evidence type="ECO:0000256" key="8">
    <source>
        <dbReference type="ARBA" id="ARBA00022842"/>
    </source>
</evidence>
<dbReference type="GO" id="GO:0004519">
    <property type="term" value="F:endonuclease activity"/>
    <property type="evidence" value="ECO:0007669"/>
    <property type="project" value="UniProtKB-KW"/>
</dbReference>
<dbReference type="FunFam" id="3.30.420.10:FF:000032">
    <property type="entry name" value="Retrovirus-related Pol polyprotein from transposon 297-like Protein"/>
    <property type="match status" value="1"/>
</dbReference>
<dbReference type="GO" id="GO:0004190">
    <property type="term" value="F:aspartic-type endopeptidase activity"/>
    <property type="evidence" value="ECO:0007669"/>
    <property type="project" value="InterPro"/>
</dbReference>
<evidence type="ECO:0000256" key="12">
    <source>
        <dbReference type="ARBA" id="ARBA00023268"/>
    </source>
</evidence>
<dbReference type="SUPFAM" id="SSF53098">
    <property type="entry name" value="Ribonuclease H-like"/>
    <property type="match status" value="1"/>
</dbReference>
<evidence type="ECO:0000256" key="4">
    <source>
        <dbReference type="ARBA" id="ARBA00022695"/>
    </source>
</evidence>
<evidence type="ECO:0000313" key="17">
    <source>
        <dbReference type="EMBL" id="CAG9101536.1"/>
    </source>
</evidence>
<dbReference type="Pfam" id="PF17919">
    <property type="entry name" value="RT_RNaseH_2"/>
    <property type="match status" value="1"/>
</dbReference>
<dbReference type="FunFam" id="3.10.10.10:FF:000007">
    <property type="entry name" value="Retrovirus-related Pol polyprotein from transposon 17.6-like Protein"/>
    <property type="match status" value="1"/>
</dbReference>
<dbReference type="Pfam" id="PF17921">
    <property type="entry name" value="Integrase_H2C2"/>
    <property type="match status" value="1"/>
</dbReference>
<keyword evidence="7" id="KW-0378">Hydrolase</keyword>
<keyword evidence="10" id="KW-0229">DNA integration</keyword>
<dbReference type="CDD" id="cd09274">
    <property type="entry name" value="RNase_HI_RT_Ty3"/>
    <property type="match status" value="1"/>
</dbReference>
<keyword evidence="12" id="KW-0511">Multifunctional enzyme</keyword>
<dbReference type="InterPro" id="IPR050951">
    <property type="entry name" value="Retrovirus_Pol_polyprotein"/>
</dbReference>
<dbReference type="InterPro" id="IPR001969">
    <property type="entry name" value="Aspartic_peptidase_AS"/>
</dbReference>
<evidence type="ECO:0000256" key="6">
    <source>
        <dbReference type="ARBA" id="ARBA00022759"/>
    </source>
</evidence>
<dbReference type="InterPro" id="IPR012337">
    <property type="entry name" value="RNaseH-like_sf"/>
</dbReference>
<dbReference type="GO" id="GO:0042575">
    <property type="term" value="C:DNA polymerase complex"/>
    <property type="evidence" value="ECO:0007669"/>
    <property type="project" value="UniProtKB-ARBA"/>
</dbReference>
<evidence type="ECO:0000256" key="7">
    <source>
        <dbReference type="ARBA" id="ARBA00022801"/>
    </source>
</evidence>
<keyword evidence="5" id="KW-0540">Nuclease</keyword>
<evidence type="ECO:0000256" key="3">
    <source>
        <dbReference type="ARBA" id="ARBA00022679"/>
    </source>
</evidence>
<keyword evidence="18" id="KW-1185">Reference proteome</keyword>
<evidence type="ECO:0000313" key="18">
    <source>
        <dbReference type="Proteomes" id="UP000653454"/>
    </source>
</evidence>
<keyword evidence="6" id="KW-0255">Endonuclease</keyword>
<dbReference type="CDD" id="cd06094">
    <property type="entry name" value="RP_Saci_like"/>
    <property type="match status" value="1"/>
</dbReference>
<comment type="caution">
    <text evidence="17">The sequence shown here is derived from an EMBL/GenBank/DDBJ whole genome shotgun (WGS) entry which is preliminary data.</text>
</comment>
<evidence type="ECO:0000256" key="2">
    <source>
        <dbReference type="ARBA" id="ARBA00022670"/>
    </source>
</evidence>
<dbReference type="PANTHER" id="PTHR37984">
    <property type="entry name" value="PROTEIN CBG26694"/>
    <property type="match status" value="1"/>
</dbReference>
<keyword evidence="9" id="KW-0694">RNA-binding</keyword>
<dbReference type="GO" id="GO:0015074">
    <property type="term" value="P:DNA integration"/>
    <property type="evidence" value="ECO:0007669"/>
    <property type="project" value="UniProtKB-KW"/>
</dbReference>
<dbReference type="Pfam" id="PF00078">
    <property type="entry name" value="RVT_1"/>
    <property type="match status" value="1"/>
</dbReference>
<sequence length="1528" mass="173459">MEKSEDLIKDATPVLAPSPASTSNQQAELAAISVQSRLLPFWREIPRAWFLQFEAVVDPLKTSDDQKFRYVLQQLQPVDLQHVTDILYRPPETGKYATIKQRLLTVYEKSEVKNFQQLIRGLELGDQKPSQHLRKMRELSNGLITEEGLRIEWLDHLPAQLRVVLSVNSESSLDTLAAMADKMLEYSEPTTIAAVQSSHTTYTPNTADVTVSAQLCVLSKQLEKLSLEGKALRIPVLQEEKNVGKLEPTPTVAEVGVASGSNRLCVFDRNTRERFLVDTGADISVLAATNKKKTQVNSAYKLYAANDTPINTYGERTLRLDLGLRRCFQWTFIVADVKTSILGADFLRNFKLLVDLHKKKLVDRITELAVDTIEVHQVYHSILTKFPDILRPMSLKAPAKHDVIHHIETTGPPVYAKPRPLPPDKYKVAKEEFERMIEMGICKPSKSPWASPLHIVKKKDGGLRVCGDYRRLNSVTLPDRYPIPRIQDFTYQLNKSRVFSKLDLKMAYYWIPLSKEDAEKTAITTPFGLFEFNCMTFGLRNASQTFQRFMHEVLRGIEGCFCFVDDILLHSEDEEQHRALLERVLERLDKYGVTLNVNKCEFGQEKLNFLGYEVSAEGIRPTEERIKAISTFPKPKTVVELRRFLGILNFYRECLPRQAEQQSALNKHLHNRKKNDKTPIEWTPESDSAFEKCRQSILEATTLSYPVHGSSLGLMTDASDLSLGAVLQQRVNGVWRPLAFFSKAMSETQRRYSVYDRELLAMYTAVKHFRRLIEGCDVTIYTDHKPLTYAMSRPASSSDTPRRERQLHFVSQFCTKIEYVKGEDNAVADSLSRIEEIACPSAIDYNKLAADQSSDEELRKLRSQSNLMFTDIALPGLSHTITCETSTATPRPYLPPAYRGAAFKAQHDLCHPGIRATKKQMAAKFFWPSMNKDVGEWTRTCISCQRAKVHRHVVTPLGEFPPSARFEHVHIDIVGPLQPSNGYRYCVTMIDRCTSWPEAVPVSEITAEAVAKAFYENWLVRFGMPIRCTTDQGRQFESSLFSTLMKRFGINKIHTTAFHPQANGKVERWHRTFKAALMARGATVTWSDELPTVLLGLRTAIRENALCPAQMTYGATLRVPSDFFVPTQSKIEDADYVRRLTDTMAAISPVQKARATRERPFVYKDLRTCSHVFVRNDTVRKPLTPPYDGPYEVLERSEKYYKLRLPLRTAVISLDRLKPAYISKEADESAAVPTTASTSYTTRRCDVNHTRGGIPEPHSSHTTARRDDSSAKRALRALLAVPPTTRCPLLCSTSASHDDGRSTDCAPAPASGFRPGHSTVTALVKITDDIRLGMENGKLTILSLLDFSNAFNTVNFDLLLGILRSLNISPTEQLNKLERLQNFCIRFIFGLRKYDHVSEFRSKLKWLPIRLRRNAHILSILYNILFNPASPPYLKERFQFRYSSHNRTLRSAYNLRLQVPPHKTDFYSHSFTVKAVVLWNALPEEVRRAPSVASFKDREHLFCQVEENGSYSTQPAVLVGLVGGLDST</sequence>
<dbReference type="Gene3D" id="3.30.70.270">
    <property type="match status" value="2"/>
</dbReference>
<accession>A0A8S4DMB8</accession>
<keyword evidence="3" id="KW-0808">Transferase</keyword>
<dbReference type="SUPFAM" id="SSF50630">
    <property type="entry name" value="Acid proteases"/>
    <property type="match status" value="1"/>
</dbReference>
<dbReference type="InterPro" id="IPR043502">
    <property type="entry name" value="DNA/RNA_pol_sf"/>
</dbReference>
<name>A0A8S4DMB8_PLUXY</name>
<dbReference type="InterPro" id="IPR041577">
    <property type="entry name" value="RT_RNaseH_2"/>
</dbReference>
<keyword evidence="2" id="KW-0645">Protease</keyword>
<dbReference type="PROSITE" id="PS50994">
    <property type="entry name" value="INTEGRASE"/>
    <property type="match status" value="1"/>
</dbReference>
<dbReference type="InterPro" id="IPR055469">
    <property type="entry name" value="DUF7041"/>
</dbReference>
<dbReference type="PROSITE" id="PS50878">
    <property type="entry name" value="RT_POL"/>
    <property type="match status" value="1"/>
</dbReference>
<dbReference type="PROSITE" id="PS50175">
    <property type="entry name" value="ASP_PROT_RETROV"/>
    <property type="match status" value="1"/>
</dbReference>
<evidence type="ECO:0000259" key="14">
    <source>
        <dbReference type="PROSITE" id="PS50175"/>
    </source>
</evidence>
<dbReference type="Proteomes" id="UP000653454">
    <property type="component" value="Unassembled WGS sequence"/>
</dbReference>
<evidence type="ECO:0000256" key="5">
    <source>
        <dbReference type="ARBA" id="ARBA00022722"/>
    </source>
</evidence>
<dbReference type="PANTHER" id="PTHR37984:SF5">
    <property type="entry name" value="PROTEIN NYNRIN-LIKE"/>
    <property type="match status" value="1"/>
</dbReference>
<evidence type="ECO:0000256" key="10">
    <source>
        <dbReference type="ARBA" id="ARBA00022908"/>
    </source>
</evidence>
<keyword evidence="4" id="KW-0548">Nucleotidyltransferase</keyword>
<organism evidence="17 18">
    <name type="scientific">Plutella xylostella</name>
    <name type="common">Diamondback moth</name>
    <name type="synonym">Plutella maculipennis</name>
    <dbReference type="NCBI Taxonomy" id="51655"/>
    <lineage>
        <taxon>Eukaryota</taxon>
        <taxon>Metazoa</taxon>
        <taxon>Ecdysozoa</taxon>
        <taxon>Arthropoda</taxon>
        <taxon>Hexapoda</taxon>
        <taxon>Insecta</taxon>
        <taxon>Pterygota</taxon>
        <taxon>Neoptera</taxon>
        <taxon>Endopterygota</taxon>
        <taxon>Lepidoptera</taxon>
        <taxon>Glossata</taxon>
        <taxon>Ditrysia</taxon>
        <taxon>Yponomeutoidea</taxon>
        <taxon>Plutellidae</taxon>
        <taxon>Plutella</taxon>
    </lineage>
</organism>